<feature type="compositionally biased region" description="Low complexity" evidence="1">
    <location>
        <begin position="299"/>
        <end position="315"/>
    </location>
</feature>
<evidence type="ECO:0000256" key="2">
    <source>
        <dbReference type="SAM" id="SignalP"/>
    </source>
</evidence>
<name>A0A9P5VQD7_9FUNG</name>
<accession>A0A9P5VQD7</accession>
<keyword evidence="4" id="KW-1185">Reference proteome</keyword>
<dbReference type="AlphaFoldDB" id="A0A9P5VQD7"/>
<proteinExistence type="predicted"/>
<sequence>MVSAGTNPMRWIALGSLAMTMLHSTYAEECPPPVTVTEITTIWADDSRLTSTMTQFVHPDNCPPEPRYSCYVVSTTTVSAPFPHATIHMVLPQEQRGKNEQDEMEYDSSKIEDEDCDNEPQSAIHDIPAPTITVPNLPIPSAPAGPACVHYVTTMGLAPCPTLTPLPLNSNGCAILTSTSLALTTATAVPERPSRKEDSIVVDVNYTYSIGSEPTHPRKHKHKHPKSTITPVPEPRLPPIVPSHVPQLDDPTEISTSFMTRLSNRYSYTLSFEFNYGTATKPPPRIMGYPELPGPTTPPGTTSAAGPSPGLTSAPPSDPPAPVADPTTPGAPAPPPAPEPMPPVPALDTTTTPVVPPPGPTPAEDPLVSTSSEDVDLLPAVIDLPTPTSPGADPVIAVDPPAPGPTSTPTIHKACDACAEPCVVKVDVVVKAEVPLLVRLFQDKIKSALASLRISLENETGAAATGADDAAGVFGNLSVDVNAETAGVFRKACETKFREIEARQFAGLSAKAGQVVGSTCETGVCVQREVDKAVRLLDFMVSTELARDASQLRVELVHEFKTKYAEEGRKQAALAVSVDADATIEKRSGLLGRLLGPAVGGTLDKVVDEVGDVVGGIITQASPPLGDLVKGLVDVLTGTVKSVVDSFVGNCNRKGLLDFDTEHGVGSLEAIANVSLDLFKLVCVKADVDVKVDAAPK</sequence>
<feature type="region of interest" description="Disordered" evidence="1">
    <location>
        <begin position="211"/>
        <end position="238"/>
    </location>
</feature>
<feature type="compositionally biased region" description="Basic residues" evidence="1">
    <location>
        <begin position="217"/>
        <end position="226"/>
    </location>
</feature>
<reference evidence="3" key="1">
    <citation type="journal article" date="2020" name="Fungal Divers.">
        <title>Resolving the Mortierellaceae phylogeny through synthesis of multi-gene phylogenetics and phylogenomics.</title>
        <authorList>
            <person name="Vandepol N."/>
            <person name="Liber J."/>
            <person name="Desiro A."/>
            <person name="Na H."/>
            <person name="Kennedy M."/>
            <person name="Barry K."/>
            <person name="Grigoriev I.V."/>
            <person name="Miller A.N."/>
            <person name="O'Donnell K."/>
            <person name="Stajich J.E."/>
            <person name="Bonito G."/>
        </authorList>
    </citation>
    <scope>NUCLEOTIDE SEQUENCE</scope>
    <source>
        <strain evidence="3">NVP1</strain>
    </source>
</reference>
<feature type="compositionally biased region" description="Pro residues" evidence="1">
    <location>
        <begin position="354"/>
        <end position="363"/>
    </location>
</feature>
<evidence type="ECO:0000313" key="4">
    <source>
        <dbReference type="Proteomes" id="UP000696485"/>
    </source>
</evidence>
<gene>
    <name evidence="3" type="ORF">BG006_009143</name>
</gene>
<protein>
    <submittedName>
        <fullName evidence="3">Uncharacterized protein</fullName>
    </submittedName>
</protein>
<feature type="signal peptide" evidence="2">
    <location>
        <begin position="1"/>
        <end position="27"/>
    </location>
</feature>
<dbReference type="Proteomes" id="UP000696485">
    <property type="component" value="Unassembled WGS sequence"/>
</dbReference>
<evidence type="ECO:0000256" key="1">
    <source>
        <dbReference type="SAM" id="MobiDB-lite"/>
    </source>
</evidence>
<dbReference type="EMBL" id="JAAAUY010000065">
    <property type="protein sequence ID" value="KAF9336296.1"/>
    <property type="molecule type" value="Genomic_DNA"/>
</dbReference>
<keyword evidence="2" id="KW-0732">Signal</keyword>
<feature type="compositionally biased region" description="Pro residues" evidence="1">
    <location>
        <begin position="316"/>
        <end position="345"/>
    </location>
</feature>
<evidence type="ECO:0000313" key="3">
    <source>
        <dbReference type="EMBL" id="KAF9336296.1"/>
    </source>
</evidence>
<feature type="chain" id="PRO_5040423252" evidence="2">
    <location>
        <begin position="28"/>
        <end position="697"/>
    </location>
</feature>
<feature type="region of interest" description="Disordered" evidence="1">
    <location>
        <begin position="277"/>
        <end position="371"/>
    </location>
</feature>
<comment type="caution">
    <text evidence="3">The sequence shown here is derived from an EMBL/GenBank/DDBJ whole genome shotgun (WGS) entry which is preliminary data.</text>
</comment>
<organism evidence="3 4">
    <name type="scientific">Podila minutissima</name>
    <dbReference type="NCBI Taxonomy" id="64525"/>
    <lineage>
        <taxon>Eukaryota</taxon>
        <taxon>Fungi</taxon>
        <taxon>Fungi incertae sedis</taxon>
        <taxon>Mucoromycota</taxon>
        <taxon>Mortierellomycotina</taxon>
        <taxon>Mortierellomycetes</taxon>
        <taxon>Mortierellales</taxon>
        <taxon>Mortierellaceae</taxon>
        <taxon>Podila</taxon>
    </lineage>
</organism>